<reference evidence="1 2" key="1">
    <citation type="submission" date="2013-12" db="EMBL/GenBank/DDBJ databases">
        <authorList>
            <person name="Formusa P.A."/>
            <person name="Habash M."/>
            <person name="Lee H."/>
            <person name="Trevors J.T."/>
        </authorList>
    </citation>
    <scope>NUCLEOTIDE SEQUENCE [LARGE SCALE GENOMIC DNA]</scope>
    <source>
        <strain evidence="1 2">PD30</strain>
    </source>
</reference>
<sequence length="304" mass="32999">MLVQALKNLSPLALLAPELPGALEPRPPAEEWGINLAAARLNFPDQGLKVQIPIWSNKNLGDKVELLLNNNVVDQHTISAPVELTERATLFVAPGRLQTGPWTLSYRVTRLHQQPEPFTPPLKLYVKLDLPGGQDTDPDYGHSELFMTLLPPEIVQDGVDKDSAKKGVDLLIQARPGSGTHLPYPNIALGDVITASWGGKLVLSAPVTQAQIDTPVNNPIKVHVDEQTILAAGDSGLEGLAVTFMVRDRVHNQSEDWCKETRIVVDTGNSRLDAPILKQANGNELDLDTLGDEALDLQVWAASA</sequence>
<dbReference type="AlphaFoldDB" id="A0A059L533"/>
<comment type="caution">
    <text evidence="1">The sequence shown here is derived from an EMBL/GenBank/DDBJ whole genome shotgun (WGS) entry which is preliminary data.</text>
</comment>
<dbReference type="Proteomes" id="UP000026739">
    <property type="component" value="Unassembled WGS sequence"/>
</dbReference>
<organism evidence="1 2">
    <name type="scientific">Pseudomonas mandelii PD30</name>
    <dbReference type="NCBI Taxonomy" id="1419583"/>
    <lineage>
        <taxon>Bacteria</taxon>
        <taxon>Pseudomonadati</taxon>
        <taxon>Pseudomonadota</taxon>
        <taxon>Gammaproteobacteria</taxon>
        <taxon>Pseudomonadales</taxon>
        <taxon>Pseudomonadaceae</taxon>
        <taxon>Pseudomonas</taxon>
    </lineage>
</organism>
<proteinExistence type="predicted"/>
<gene>
    <name evidence="1" type="ORF">V466_08140</name>
</gene>
<evidence type="ECO:0000313" key="1">
    <source>
        <dbReference type="EMBL" id="KDD69438.1"/>
    </source>
</evidence>
<feature type="non-terminal residue" evidence="1">
    <location>
        <position position="304"/>
    </location>
</feature>
<accession>A0A059L533</accession>
<name>A0A059L533_9PSED</name>
<protein>
    <submittedName>
        <fullName evidence="1">Uncharacterized protein</fullName>
    </submittedName>
</protein>
<evidence type="ECO:0000313" key="2">
    <source>
        <dbReference type="Proteomes" id="UP000026739"/>
    </source>
</evidence>
<dbReference type="EMBL" id="AZQQ01000066">
    <property type="protein sequence ID" value="KDD69438.1"/>
    <property type="molecule type" value="Genomic_DNA"/>
</dbReference>